<dbReference type="AlphaFoldDB" id="A0A401GQC0"/>
<organism evidence="7 8">
    <name type="scientific">Sparassis crispa</name>
    <dbReference type="NCBI Taxonomy" id="139825"/>
    <lineage>
        <taxon>Eukaryota</taxon>
        <taxon>Fungi</taxon>
        <taxon>Dikarya</taxon>
        <taxon>Basidiomycota</taxon>
        <taxon>Agaricomycotina</taxon>
        <taxon>Agaricomycetes</taxon>
        <taxon>Polyporales</taxon>
        <taxon>Sparassidaceae</taxon>
        <taxon>Sparassis</taxon>
    </lineage>
</organism>
<evidence type="ECO:0000313" key="7">
    <source>
        <dbReference type="EMBL" id="GBE84402.1"/>
    </source>
</evidence>
<feature type="transmembrane region" description="Helical" evidence="6">
    <location>
        <begin position="95"/>
        <end position="116"/>
    </location>
</feature>
<dbReference type="GO" id="GO:0016020">
    <property type="term" value="C:membrane"/>
    <property type="evidence" value="ECO:0007669"/>
    <property type="project" value="UniProtKB-SubCell"/>
</dbReference>
<dbReference type="RefSeq" id="XP_027615315.1">
    <property type="nucleotide sequence ID" value="XM_027759514.1"/>
</dbReference>
<dbReference type="OrthoDB" id="7862095at2759"/>
<dbReference type="GeneID" id="38781319"/>
<evidence type="ECO:0000256" key="6">
    <source>
        <dbReference type="SAM" id="Phobius"/>
    </source>
</evidence>
<evidence type="ECO:0000256" key="2">
    <source>
        <dbReference type="ARBA" id="ARBA00022692"/>
    </source>
</evidence>
<protein>
    <submittedName>
        <fullName evidence="7">Uncharacterized protein</fullName>
    </submittedName>
</protein>
<comment type="caution">
    <text evidence="7">The sequence shown here is derived from an EMBL/GenBank/DDBJ whole genome shotgun (WGS) entry which is preliminary data.</text>
</comment>
<keyword evidence="2 6" id="KW-0812">Transmembrane</keyword>
<keyword evidence="3 6" id="KW-1133">Transmembrane helix</keyword>
<dbReference type="Pfam" id="PF00335">
    <property type="entry name" value="Tetraspanin"/>
    <property type="match status" value="1"/>
</dbReference>
<comment type="subcellular location">
    <subcellularLocation>
        <location evidence="1">Membrane</location>
        <topology evidence="1">Multi-pass membrane protein</topology>
    </subcellularLocation>
</comment>
<reference evidence="7 8" key="1">
    <citation type="journal article" date="2018" name="Sci. Rep.">
        <title>Genome sequence of the cauliflower mushroom Sparassis crispa (Hanabiratake) and its association with beneficial usage.</title>
        <authorList>
            <person name="Kiyama R."/>
            <person name="Furutani Y."/>
            <person name="Kawaguchi K."/>
            <person name="Nakanishi T."/>
        </authorList>
    </citation>
    <scope>NUCLEOTIDE SEQUENCE [LARGE SCALE GENOMIC DNA]</scope>
</reference>
<feature type="transmembrane region" description="Helical" evidence="6">
    <location>
        <begin position="12"/>
        <end position="36"/>
    </location>
</feature>
<evidence type="ECO:0000313" key="8">
    <source>
        <dbReference type="Proteomes" id="UP000287166"/>
    </source>
</evidence>
<evidence type="ECO:0000256" key="5">
    <source>
        <dbReference type="SAM" id="MobiDB-lite"/>
    </source>
</evidence>
<sequence length="201" mass="22702">MSKHFCFCIPVRAAVFVFSFLSFLATAIVAALAWYVTYEVDHGKHPNGDFENVTNSAKIIIIVVGSLFTLMSLMSLFGFIGSITRNRRFVESYSSLLWVIFFLSLGSSVLFLYFVYSGKNLSGSIEHSTWIKIVVTVMVIVELVLHLYIVIVVRRYVEQLRDEDAWQGPYKLTTTDVNQGLMNPQGPSYPYSDPSHSYGNV</sequence>
<dbReference type="Proteomes" id="UP000287166">
    <property type="component" value="Unassembled WGS sequence"/>
</dbReference>
<evidence type="ECO:0000256" key="4">
    <source>
        <dbReference type="ARBA" id="ARBA00023136"/>
    </source>
</evidence>
<dbReference type="InterPro" id="IPR018499">
    <property type="entry name" value="Tetraspanin/Peripherin"/>
</dbReference>
<keyword evidence="8" id="KW-1185">Reference proteome</keyword>
<keyword evidence="4 6" id="KW-0472">Membrane</keyword>
<dbReference type="InParanoid" id="A0A401GQC0"/>
<name>A0A401GQC0_9APHY</name>
<feature type="transmembrane region" description="Helical" evidence="6">
    <location>
        <begin position="128"/>
        <end position="151"/>
    </location>
</feature>
<evidence type="ECO:0000256" key="1">
    <source>
        <dbReference type="ARBA" id="ARBA00004141"/>
    </source>
</evidence>
<feature type="transmembrane region" description="Helical" evidence="6">
    <location>
        <begin position="56"/>
        <end position="83"/>
    </location>
</feature>
<feature type="region of interest" description="Disordered" evidence="5">
    <location>
        <begin position="177"/>
        <end position="201"/>
    </location>
</feature>
<gene>
    <name evidence="7" type="ORF">SCP_0603810</name>
</gene>
<evidence type="ECO:0000256" key="3">
    <source>
        <dbReference type="ARBA" id="ARBA00022989"/>
    </source>
</evidence>
<accession>A0A401GQC0</accession>
<dbReference type="EMBL" id="BFAD01000006">
    <property type="protein sequence ID" value="GBE84402.1"/>
    <property type="molecule type" value="Genomic_DNA"/>
</dbReference>
<feature type="compositionally biased region" description="Low complexity" evidence="5">
    <location>
        <begin position="188"/>
        <end position="201"/>
    </location>
</feature>
<feature type="compositionally biased region" description="Polar residues" evidence="5">
    <location>
        <begin position="177"/>
        <end position="186"/>
    </location>
</feature>
<proteinExistence type="predicted"/>